<dbReference type="RefSeq" id="WP_048852229.1">
    <property type="nucleotide sequence ID" value="NZ_BANI01000230.1"/>
</dbReference>
<evidence type="ECO:0000313" key="1">
    <source>
        <dbReference type="EMBL" id="GAN97831.1"/>
    </source>
</evidence>
<organism evidence="1 2">
    <name type="scientific">Komagataeibacter europaeus NBRC 3261</name>
    <dbReference type="NCBI Taxonomy" id="1234669"/>
    <lineage>
        <taxon>Bacteria</taxon>
        <taxon>Pseudomonadati</taxon>
        <taxon>Pseudomonadota</taxon>
        <taxon>Alphaproteobacteria</taxon>
        <taxon>Acetobacterales</taxon>
        <taxon>Acetobacteraceae</taxon>
        <taxon>Komagataeibacter</taxon>
    </lineage>
</organism>
<dbReference type="InterPro" id="IPR019596">
    <property type="entry name" value="Phage_Mu_GpM_tail_tub"/>
</dbReference>
<reference evidence="1 2" key="1">
    <citation type="submission" date="2012-11" db="EMBL/GenBank/DDBJ databases">
        <title>Whole genome sequence of Gluconacetobacter europaeus NBRC3261.</title>
        <authorList>
            <person name="Azuma Y."/>
            <person name="Higashiura N."/>
            <person name="Hirakawa H."/>
            <person name="Matsushita K."/>
        </authorList>
    </citation>
    <scope>NUCLEOTIDE SEQUENCE [LARGE SCALE GENOMIC DNA]</scope>
    <source>
        <strain evidence="1 2">NBRC 3261</strain>
    </source>
</reference>
<proteinExistence type="predicted"/>
<accession>A0A0D6Q509</accession>
<name>A0A0D6Q509_KOMEU</name>
<dbReference type="Pfam" id="PF10618">
    <property type="entry name" value="Tail_tube"/>
    <property type="match status" value="1"/>
</dbReference>
<sequence>MAAIANDVIGIVAIYVGTQQMDCVEGSSIQLPGRKNNRVLTGMKTRRAGAYEGGIVKATPVVGTGDNVTSMFDTVRRGPMQVVCDTGQVFSISDAFLEQKPTTTDNGGKSPATWYFDIYTEHTASA</sequence>
<dbReference type="EMBL" id="BANI01000230">
    <property type="protein sequence ID" value="GAN97831.1"/>
    <property type="molecule type" value="Genomic_DNA"/>
</dbReference>
<evidence type="ECO:0008006" key="3">
    <source>
        <dbReference type="Google" id="ProtNLM"/>
    </source>
</evidence>
<evidence type="ECO:0000313" key="2">
    <source>
        <dbReference type="Proteomes" id="UP000032675"/>
    </source>
</evidence>
<gene>
    <name evidence="1" type="ORF">Geu3261_0269_003</name>
</gene>
<dbReference type="Proteomes" id="UP000032675">
    <property type="component" value="Unassembled WGS sequence"/>
</dbReference>
<comment type="caution">
    <text evidence="1">The sequence shown here is derived from an EMBL/GenBank/DDBJ whole genome shotgun (WGS) entry which is preliminary data.</text>
</comment>
<dbReference type="AlphaFoldDB" id="A0A0D6Q509"/>
<protein>
    <recommendedName>
        <fullName evidence="3">Phage tail protein</fullName>
    </recommendedName>
</protein>